<protein>
    <submittedName>
        <fullName evidence="2">Uncharacterized protein</fullName>
    </submittedName>
</protein>
<feature type="non-terminal residue" evidence="2">
    <location>
        <position position="68"/>
    </location>
</feature>
<evidence type="ECO:0000313" key="3">
    <source>
        <dbReference type="Proteomes" id="UP000652761"/>
    </source>
</evidence>
<evidence type="ECO:0000313" key="2">
    <source>
        <dbReference type="EMBL" id="MQM15365.1"/>
    </source>
</evidence>
<reference evidence="2" key="1">
    <citation type="submission" date="2017-07" db="EMBL/GenBank/DDBJ databases">
        <title>Taro Niue Genome Assembly and Annotation.</title>
        <authorList>
            <person name="Atibalentja N."/>
            <person name="Keating K."/>
            <person name="Fields C.J."/>
        </authorList>
    </citation>
    <scope>NUCLEOTIDE SEQUENCE</scope>
    <source>
        <strain evidence="2">Niue_2</strain>
        <tissue evidence="2">Leaf</tissue>
    </source>
</reference>
<organism evidence="2 3">
    <name type="scientific">Colocasia esculenta</name>
    <name type="common">Wild taro</name>
    <name type="synonym">Arum esculentum</name>
    <dbReference type="NCBI Taxonomy" id="4460"/>
    <lineage>
        <taxon>Eukaryota</taxon>
        <taxon>Viridiplantae</taxon>
        <taxon>Streptophyta</taxon>
        <taxon>Embryophyta</taxon>
        <taxon>Tracheophyta</taxon>
        <taxon>Spermatophyta</taxon>
        <taxon>Magnoliopsida</taxon>
        <taxon>Liliopsida</taxon>
        <taxon>Araceae</taxon>
        <taxon>Aroideae</taxon>
        <taxon>Colocasieae</taxon>
        <taxon>Colocasia</taxon>
    </lineage>
</organism>
<feature type="non-terminal residue" evidence="2">
    <location>
        <position position="1"/>
    </location>
</feature>
<keyword evidence="3" id="KW-1185">Reference proteome</keyword>
<accession>A0A843X7C9</accession>
<dbReference type="Proteomes" id="UP000652761">
    <property type="component" value="Unassembled WGS sequence"/>
</dbReference>
<dbReference type="EMBL" id="NMUH01006484">
    <property type="protein sequence ID" value="MQM15365.1"/>
    <property type="molecule type" value="Genomic_DNA"/>
</dbReference>
<evidence type="ECO:0000256" key="1">
    <source>
        <dbReference type="SAM" id="MobiDB-lite"/>
    </source>
</evidence>
<sequence>LITTTREQVEERGHRSSGRGHFGILHESRRRYSTRGHSGTRKYGCRSSRRGRFDTLHELKDDVRRDLK</sequence>
<comment type="caution">
    <text evidence="2">The sequence shown here is derived from an EMBL/GenBank/DDBJ whole genome shotgun (WGS) entry which is preliminary data.</text>
</comment>
<proteinExistence type="predicted"/>
<dbReference type="AlphaFoldDB" id="A0A843X7C9"/>
<feature type="region of interest" description="Disordered" evidence="1">
    <location>
        <begin position="1"/>
        <end position="23"/>
    </location>
</feature>
<name>A0A843X7C9_COLES</name>
<gene>
    <name evidence="2" type="ORF">Taro_048311</name>
</gene>